<dbReference type="EMBL" id="FNFO01000007">
    <property type="protein sequence ID" value="SDL69457.1"/>
    <property type="molecule type" value="Genomic_DNA"/>
</dbReference>
<gene>
    <name evidence="1" type="ORF">SAMN05421823_107274</name>
</gene>
<keyword evidence="2" id="KW-1185">Reference proteome</keyword>
<dbReference type="Proteomes" id="UP000198510">
    <property type="component" value="Unassembled WGS sequence"/>
</dbReference>
<name>A0A1G9M670_9BACT</name>
<reference evidence="1 2" key="1">
    <citation type="submission" date="2016-10" db="EMBL/GenBank/DDBJ databases">
        <authorList>
            <person name="de Groot N.N."/>
        </authorList>
    </citation>
    <scope>NUCLEOTIDE SEQUENCE [LARGE SCALE GENOMIC DNA]</scope>
    <source>
        <strain evidence="1 2">DSM 25186</strain>
    </source>
</reference>
<sequence>MEMPNFFSHTDETYGQHPEMYEVMLSLLEDKFRTTSELLATIFLSRHREMLWRELHELQSYPLPPAHEVFRHYYWEVRDTPLPSSLDWQRWQEVLAPLVRQLHVATLQKQARLELVLKKV</sequence>
<evidence type="ECO:0000313" key="2">
    <source>
        <dbReference type="Proteomes" id="UP000198510"/>
    </source>
</evidence>
<organism evidence="1 2">
    <name type="scientific">Catalinimonas alkaloidigena</name>
    <dbReference type="NCBI Taxonomy" id="1075417"/>
    <lineage>
        <taxon>Bacteria</taxon>
        <taxon>Pseudomonadati</taxon>
        <taxon>Bacteroidota</taxon>
        <taxon>Cytophagia</taxon>
        <taxon>Cytophagales</taxon>
        <taxon>Catalimonadaceae</taxon>
        <taxon>Catalinimonas</taxon>
    </lineage>
</organism>
<dbReference type="AlphaFoldDB" id="A0A1G9M670"/>
<proteinExistence type="predicted"/>
<evidence type="ECO:0000313" key="1">
    <source>
        <dbReference type="EMBL" id="SDL69457.1"/>
    </source>
</evidence>
<protein>
    <submittedName>
        <fullName evidence="1">Uncharacterized protein</fullName>
    </submittedName>
</protein>
<dbReference type="STRING" id="1075417.SAMN05421823_107274"/>
<accession>A0A1G9M670</accession>